<evidence type="ECO:0000256" key="2">
    <source>
        <dbReference type="ARBA" id="ARBA00010742"/>
    </source>
</evidence>
<dbReference type="GO" id="GO:0042918">
    <property type="term" value="P:alkanesulfonate transmembrane transport"/>
    <property type="evidence" value="ECO:0007669"/>
    <property type="project" value="TreeGrafter"/>
</dbReference>
<keyword evidence="3 4" id="KW-0732">Signal</keyword>
<dbReference type="EMBL" id="UFSM01000002">
    <property type="protein sequence ID" value="SUY28525.1"/>
    <property type="molecule type" value="Genomic_DNA"/>
</dbReference>
<proteinExistence type="inferred from homology"/>
<evidence type="ECO:0000259" key="5">
    <source>
        <dbReference type="Pfam" id="PF09084"/>
    </source>
</evidence>
<dbReference type="Gene3D" id="3.40.190.10">
    <property type="entry name" value="Periplasmic binding protein-like II"/>
    <property type="match status" value="2"/>
</dbReference>
<dbReference type="Proteomes" id="UP000254701">
    <property type="component" value="Unassembled WGS sequence"/>
</dbReference>
<protein>
    <submittedName>
        <fullName evidence="6">Sulfate starvation-induced protein 1</fullName>
    </submittedName>
</protein>
<evidence type="ECO:0000256" key="3">
    <source>
        <dbReference type="ARBA" id="ARBA00022729"/>
    </source>
</evidence>
<dbReference type="Pfam" id="PF09084">
    <property type="entry name" value="NMT1"/>
    <property type="match status" value="1"/>
</dbReference>
<evidence type="ECO:0000313" key="7">
    <source>
        <dbReference type="Proteomes" id="UP000254701"/>
    </source>
</evidence>
<dbReference type="SUPFAM" id="SSF53850">
    <property type="entry name" value="Periplasmic binding protein-like II"/>
    <property type="match status" value="1"/>
</dbReference>
<dbReference type="AlphaFoldDB" id="A0A381IKT0"/>
<sequence>MSFVRNLTACGAMVLSALSFAGPASAEQRIVEVAYQLTTSPWIARLADGAFETETGYKINWHQFNTGAEIISAMASGSIDLSVLGSSPLAVASTAGLDIKLFWVLEDIASAEALYVRNDSGIRSPHDLVGKRLAVPFASTSHYQLMYALKKWGVEEQVTVLNLDPNKAAAAWERKDIDGAFIWGAAMARLKRNGTPLVTAGQICEMGRCTFEGMAVSTEFARENSEFMRKFTSIIDQANRDYINNPAGWAIDSANIKLISDLFGADARTVTEDLSQYKYPSLTEQASCTWLGCGAEGGAAKTLRLTAEFLKSQGRIDKVLDDYSGFVADEYLGSSQ</sequence>
<dbReference type="NCBIfam" id="TIGR01729">
    <property type="entry name" value="taurine_ABC_bnd"/>
    <property type="match status" value="1"/>
</dbReference>
<feature type="chain" id="PRO_5016574244" evidence="4">
    <location>
        <begin position="27"/>
        <end position="336"/>
    </location>
</feature>
<evidence type="ECO:0000256" key="1">
    <source>
        <dbReference type="ARBA" id="ARBA00004418"/>
    </source>
</evidence>
<dbReference type="InterPro" id="IPR010068">
    <property type="entry name" value="Peri-bd_TauA"/>
</dbReference>
<reference evidence="6 7" key="1">
    <citation type="submission" date="2018-06" db="EMBL/GenBank/DDBJ databases">
        <authorList>
            <consortium name="Pathogen Informatics"/>
            <person name="Doyle S."/>
        </authorList>
    </citation>
    <scope>NUCLEOTIDE SEQUENCE [LARGE SCALE GENOMIC DNA]</scope>
    <source>
        <strain evidence="6 7">NCTC10684</strain>
    </source>
</reference>
<name>A0A381IKT0_AMIAI</name>
<comment type="similarity">
    <text evidence="2">Belongs to the bacterial solute-binding protein SsuA/TauA family.</text>
</comment>
<dbReference type="GO" id="GO:0042597">
    <property type="term" value="C:periplasmic space"/>
    <property type="evidence" value="ECO:0007669"/>
    <property type="project" value="UniProtKB-SubCell"/>
</dbReference>
<dbReference type="PANTHER" id="PTHR30024:SF47">
    <property type="entry name" value="TAURINE-BINDING PERIPLASMIC PROTEIN"/>
    <property type="match status" value="1"/>
</dbReference>
<dbReference type="InterPro" id="IPR015168">
    <property type="entry name" value="SsuA/THI5"/>
</dbReference>
<comment type="subcellular location">
    <subcellularLocation>
        <location evidence="1">Periplasm</location>
    </subcellularLocation>
</comment>
<evidence type="ECO:0000256" key="4">
    <source>
        <dbReference type="SAM" id="SignalP"/>
    </source>
</evidence>
<gene>
    <name evidence="6" type="primary">tauA_3</name>
    <name evidence="6" type="ORF">NCTC10684_05185</name>
</gene>
<feature type="signal peptide" evidence="4">
    <location>
        <begin position="1"/>
        <end position="26"/>
    </location>
</feature>
<organism evidence="6 7">
    <name type="scientific">Aminobacter aminovorans</name>
    <name type="common">Chelatobacter heintzii</name>
    <dbReference type="NCBI Taxonomy" id="83263"/>
    <lineage>
        <taxon>Bacteria</taxon>
        <taxon>Pseudomonadati</taxon>
        <taxon>Pseudomonadota</taxon>
        <taxon>Alphaproteobacteria</taxon>
        <taxon>Hyphomicrobiales</taxon>
        <taxon>Phyllobacteriaceae</taxon>
        <taxon>Aminobacter</taxon>
    </lineage>
</organism>
<dbReference type="RefSeq" id="WP_115734192.1">
    <property type="nucleotide sequence ID" value="NZ_BAAAVY010000001.1"/>
</dbReference>
<feature type="domain" description="SsuA/THI5-like" evidence="5">
    <location>
        <begin position="59"/>
        <end position="247"/>
    </location>
</feature>
<dbReference type="PANTHER" id="PTHR30024">
    <property type="entry name" value="ALIPHATIC SULFONATES-BINDING PROTEIN-RELATED"/>
    <property type="match status" value="1"/>
</dbReference>
<dbReference type="OrthoDB" id="6788250at2"/>
<accession>A0A381IKT0</accession>
<evidence type="ECO:0000313" key="6">
    <source>
        <dbReference type="EMBL" id="SUY28525.1"/>
    </source>
</evidence>